<accession>A0ABP8KMC0</accession>
<feature type="compositionally biased region" description="Basic residues" evidence="1">
    <location>
        <begin position="86"/>
        <end position="95"/>
    </location>
</feature>
<feature type="compositionally biased region" description="Polar residues" evidence="1">
    <location>
        <begin position="1"/>
        <end position="12"/>
    </location>
</feature>
<gene>
    <name evidence="2" type="ORF">GCM10023168_28840</name>
</gene>
<feature type="region of interest" description="Disordered" evidence="1">
    <location>
        <begin position="53"/>
        <end position="104"/>
    </location>
</feature>
<feature type="region of interest" description="Disordered" evidence="1">
    <location>
        <begin position="1"/>
        <end position="36"/>
    </location>
</feature>
<feature type="compositionally biased region" description="Basic and acidic residues" evidence="1">
    <location>
        <begin position="61"/>
        <end position="70"/>
    </location>
</feature>
<evidence type="ECO:0000256" key="1">
    <source>
        <dbReference type="SAM" id="MobiDB-lite"/>
    </source>
</evidence>
<protein>
    <submittedName>
        <fullName evidence="2">Uncharacterized protein</fullName>
    </submittedName>
</protein>
<keyword evidence="3" id="KW-1185">Reference proteome</keyword>
<organism evidence="2 3">
    <name type="scientific">Fodinibacter luteus</name>
    <dbReference type="NCBI Taxonomy" id="552064"/>
    <lineage>
        <taxon>Bacteria</taxon>
        <taxon>Bacillati</taxon>
        <taxon>Actinomycetota</taxon>
        <taxon>Actinomycetes</taxon>
        <taxon>Micrococcales</taxon>
        <taxon>Intrasporangiaceae</taxon>
        <taxon>Fodinibacter (ex Wang et al. 2009)</taxon>
    </lineage>
</organism>
<reference evidence="3" key="1">
    <citation type="journal article" date="2019" name="Int. J. Syst. Evol. Microbiol.">
        <title>The Global Catalogue of Microorganisms (GCM) 10K type strain sequencing project: providing services to taxonomists for standard genome sequencing and annotation.</title>
        <authorList>
            <consortium name="The Broad Institute Genomics Platform"/>
            <consortium name="The Broad Institute Genome Sequencing Center for Infectious Disease"/>
            <person name="Wu L."/>
            <person name="Ma J."/>
        </authorList>
    </citation>
    <scope>NUCLEOTIDE SEQUENCE [LARGE SCALE GENOMIC DNA]</scope>
    <source>
        <strain evidence="3">JCM 17809</strain>
    </source>
</reference>
<sequence length="104" mass="11737">MVRSEPSSTKSPTMMRLTPKHRESDTHVHRGRITKQGSRLVRWAAIESVKRLGPHTGVGPLRERVAIKRGPEHRHRRGRSPPGRARLLRPARRARARPDPPGAA</sequence>
<name>A0ABP8KMC0_9MICO</name>
<evidence type="ECO:0000313" key="2">
    <source>
        <dbReference type="EMBL" id="GAA4409787.1"/>
    </source>
</evidence>
<proteinExistence type="predicted"/>
<evidence type="ECO:0000313" key="3">
    <source>
        <dbReference type="Proteomes" id="UP001500945"/>
    </source>
</evidence>
<dbReference type="EMBL" id="BAABGM010000017">
    <property type="protein sequence ID" value="GAA4409787.1"/>
    <property type="molecule type" value="Genomic_DNA"/>
</dbReference>
<dbReference type="Proteomes" id="UP001500945">
    <property type="component" value="Unassembled WGS sequence"/>
</dbReference>
<comment type="caution">
    <text evidence="2">The sequence shown here is derived from an EMBL/GenBank/DDBJ whole genome shotgun (WGS) entry which is preliminary data.</text>
</comment>